<reference evidence="2" key="1">
    <citation type="submission" date="2014-11" db="EMBL/GenBank/DDBJ databases">
        <authorList>
            <person name="Amaro Gonzalez C."/>
        </authorList>
    </citation>
    <scope>NUCLEOTIDE SEQUENCE</scope>
</reference>
<dbReference type="AlphaFoldDB" id="A0A0E9WLP3"/>
<evidence type="ECO:0000256" key="1">
    <source>
        <dbReference type="SAM" id="MobiDB-lite"/>
    </source>
</evidence>
<dbReference type="EMBL" id="GBXM01018184">
    <property type="protein sequence ID" value="JAH90393.1"/>
    <property type="molecule type" value="Transcribed_RNA"/>
</dbReference>
<proteinExistence type="predicted"/>
<evidence type="ECO:0000313" key="2">
    <source>
        <dbReference type="EMBL" id="JAH90393.1"/>
    </source>
</evidence>
<name>A0A0E9WLP3_ANGAN</name>
<protein>
    <submittedName>
        <fullName evidence="2">Uncharacterized protein</fullName>
    </submittedName>
</protein>
<accession>A0A0E9WLP3</accession>
<organism evidence="2">
    <name type="scientific">Anguilla anguilla</name>
    <name type="common">European freshwater eel</name>
    <name type="synonym">Muraena anguilla</name>
    <dbReference type="NCBI Taxonomy" id="7936"/>
    <lineage>
        <taxon>Eukaryota</taxon>
        <taxon>Metazoa</taxon>
        <taxon>Chordata</taxon>
        <taxon>Craniata</taxon>
        <taxon>Vertebrata</taxon>
        <taxon>Euteleostomi</taxon>
        <taxon>Actinopterygii</taxon>
        <taxon>Neopterygii</taxon>
        <taxon>Teleostei</taxon>
        <taxon>Anguilliformes</taxon>
        <taxon>Anguillidae</taxon>
        <taxon>Anguilla</taxon>
    </lineage>
</organism>
<sequence length="35" mass="3670">MLFVSRLLVAGEGAGVGSESIQHHQDPRQTTSTCG</sequence>
<reference evidence="2" key="2">
    <citation type="journal article" date="2015" name="Fish Shellfish Immunol.">
        <title>Early steps in the European eel (Anguilla anguilla)-Vibrio vulnificus interaction in the gills: Role of the RtxA13 toxin.</title>
        <authorList>
            <person name="Callol A."/>
            <person name="Pajuelo D."/>
            <person name="Ebbesson L."/>
            <person name="Teles M."/>
            <person name="MacKenzie S."/>
            <person name="Amaro C."/>
        </authorList>
    </citation>
    <scope>NUCLEOTIDE SEQUENCE</scope>
</reference>
<feature type="region of interest" description="Disordered" evidence="1">
    <location>
        <begin position="14"/>
        <end position="35"/>
    </location>
</feature>